<dbReference type="CDD" id="cd13999">
    <property type="entry name" value="STKc_MAP3K-like"/>
    <property type="match status" value="1"/>
</dbReference>
<evidence type="ECO:0000259" key="12">
    <source>
        <dbReference type="PROSITE" id="PS50011"/>
    </source>
</evidence>
<evidence type="ECO:0000256" key="7">
    <source>
        <dbReference type="ARBA" id="ARBA00022777"/>
    </source>
</evidence>
<dbReference type="GO" id="GO:0004674">
    <property type="term" value="F:protein serine/threonine kinase activity"/>
    <property type="evidence" value="ECO:0007669"/>
    <property type="project" value="UniProtKB-KW"/>
</dbReference>
<dbReference type="SUPFAM" id="SSF52058">
    <property type="entry name" value="L domain-like"/>
    <property type="match status" value="1"/>
</dbReference>
<feature type="transmembrane region" description="Helical" evidence="11">
    <location>
        <begin position="362"/>
        <end position="385"/>
    </location>
</feature>
<dbReference type="EMBL" id="JALJOR010000010">
    <property type="protein sequence ID" value="KAK9810072.1"/>
    <property type="molecule type" value="Genomic_DNA"/>
</dbReference>
<evidence type="ECO:0000256" key="5">
    <source>
        <dbReference type="ARBA" id="ARBA00022737"/>
    </source>
</evidence>
<keyword evidence="4" id="KW-0808">Transferase</keyword>
<evidence type="ECO:0000313" key="14">
    <source>
        <dbReference type="Proteomes" id="UP001489004"/>
    </source>
</evidence>
<evidence type="ECO:0000256" key="3">
    <source>
        <dbReference type="ARBA" id="ARBA00022614"/>
    </source>
</evidence>
<gene>
    <name evidence="13" type="ORF">WJX72_004359</name>
</gene>
<protein>
    <recommendedName>
        <fullName evidence="12">Protein kinase domain-containing protein</fullName>
    </recommendedName>
</protein>
<dbReference type="Pfam" id="PF00560">
    <property type="entry name" value="LRR_1"/>
    <property type="match status" value="2"/>
</dbReference>
<keyword evidence="3" id="KW-0433">Leucine-rich repeat</keyword>
<dbReference type="Pfam" id="PF07714">
    <property type="entry name" value="PK_Tyr_Ser-Thr"/>
    <property type="match status" value="1"/>
</dbReference>
<dbReference type="PANTHER" id="PTHR48010:SF58">
    <property type="entry name" value="RECEPTOR PROTEIN KINASE-LIKE PROTEIN ZAR1"/>
    <property type="match status" value="1"/>
</dbReference>
<feature type="domain" description="Protein kinase" evidence="12">
    <location>
        <begin position="539"/>
        <end position="793"/>
    </location>
</feature>
<evidence type="ECO:0000256" key="1">
    <source>
        <dbReference type="ARBA" id="ARBA00004430"/>
    </source>
</evidence>
<dbReference type="Proteomes" id="UP001489004">
    <property type="component" value="Unassembled WGS sequence"/>
</dbReference>
<dbReference type="InterPro" id="IPR000719">
    <property type="entry name" value="Prot_kinase_dom"/>
</dbReference>
<dbReference type="GO" id="GO:0005930">
    <property type="term" value="C:axoneme"/>
    <property type="evidence" value="ECO:0007669"/>
    <property type="project" value="UniProtKB-SubCell"/>
</dbReference>
<evidence type="ECO:0000256" key="6">
    <source>
        <dbReference type="ARBA" id="ARBA00022741"/>
    </source>
</evidence>
<evidence type="ECO:0000256" key="8">
    <source>
        <dbReference type="ARBA" id="ARBA00022840"/>
    </source>
</evidence>
<feature type="region of interest" description="Disordered" evidence="10">
    <location>
        <begin position="469"/>
        <end position="498"/>
    </location>
</feature>
<evidence type="ECO:0000256" key="4">
    <source>
        <dbReference type="ARBA" id="ARBA00022679"/>
    </source>
</evidence>
<keyword evidence="14" id="KW-1185">Reference proteome</keyword>
<dbReference type="PANTHER" id="PTHR48010">
    <property type="entry name" value="OS05G0588300 PROTEIN"/>
    <property type="match status" value="1"/>
</dbReference>
<dbReference type="PROSITE" id="PS00108">
    <property type="entry name" value="PROTEIN_KINASE_ST"/>
    <property type="match status" value="1"/>
</dbReference>
<dbReference type="InterPro" id="IPR008271">
    <property type="entry name" value="Ser/Thr_kinase_AS"/>
</dbReference>
<sequence>MDGRWVSDPGFANGLTNFEDVYRQGGWVGWKESEPLCSSPWTGVACTPDGRVLNLTYQGIVDPTDRGLQLIGPLPPVLGTLDRLQYLDLGLNNLTGTLSADWGQSLSDLRFLNLTGNSLTGALPDSYGQNGAFSNLTAIDLSGTQLSGTLPLSWGDPHHDNGSGALASLQTLRLDACGLAACYTGPLPRFWGLLLENLTSLNLTHQPGIAGSLPTDWGDGVQFRSLRYLSLAETNVNGSIPGLWFNNTPSFNQLRALQLNNAELSGSLPYNWGNKQGMPVLQMLYLQNNNLSGALPHDWPPSLKLANVAPQRGPGFCGVIPAGFPAVFNPSLAPLTGRFLLTCAEEDALAPPAGHTGISQGGIAGITVGAVGIGAFFTLVGILGVHQYRRYRMRSLLPRHSPSPPHSRNSVGAGSAHGVAKGIGHEEAPDSYGEHCYIPAEPRLIDSVLCGCGARSIMLSDLPPEVHAMPPYSGGSANAHSQPTSDRPPKSAKGPDARAVEARAAAAALLTETSSDEMVPELLDWDIKPEDIEICQRFDGSDWSLGSGAYGMVYKATLFGVHTVAVKKLRDSTPREQDNFRKEVAILKGCRNVNIVMFLGACLQPGQTMLVTEFMPRGDLWQALGTDHLQQFSWYRRGKSIALDVARGLHFMHRLRMVHFDLKSPNILLARDHTAKIADVGLSRIIRSERTRLSAATGTWDWAAPEMLRGEECDSSADIYSFGVVLWEICSGERPLRGQMPPPRVPEQCPQVVADLILRCRSPNSVLRPTSRELCDILKAAVTLPAPPAMTDS</sequence>
<dbReference type="InterPro" id="IPR050994">
    <property type="entry name" value="At_inactive_RLKs"/>
</dbReference>
<dbReference type="InterPro" id="IPR017441">
    <property type="entry name" value="Protein_kinase_ATP_BS"/>
</dbReference>
<feature type="binding site" evidence="9">
    <location>
        <position position="568"/>
    </location>
    <ligand>
        <name>ATP</name>
        <dbReference type="ChEBI" id="CHEBI:30616"/>
    </ligand>
</feature>
<keyword evidence="7" id="KW-0418">Kinase</keyword>
<accession>A0AAW1PPZ9</accession>
<dbReference type="PROSITE" id="PS00107">
    <property type="entry name" value="PROTEIN_KINASE_ATP"/>
    <property type="match status" value="1"/>
</dbReference>
<comment type="caution">
    <text evidence="13">The sequence shown here is derived from an EMBL/GenBank/DDBJ whole genome shotgun (WGS) entry which is preliminary data.</text>
</comment>
<dbReference type="PROSITE" id="PS50011">
    <property type="entry name" value="PROTEIN_KINASE_DOM"/>
    <property type="match status" value="1"/>
</dbReference>
<keyword evidence="11" id="KW-0472">Membrane</keyword>
<dbReference type="AlphaFoldDB" id="A0AAW1PPZ9"/>
<proteinExistence type="predicted"/>
<dbReference type="InterPro" id="IPR001611">
    <property type="entry name" value="Leu-rich_rpt"/>
</dbReference>
<feature type="compositionally biased region" description="Polar residues" evidence="10">
    <location>
        <begin position="475"/>
        <end position="485"/>
    </location>
</feature>
<dbReference type="SMART" id="SM00220">
    <property type="entry name" value="S_TKc"/>
    <property type="match status" value="1"/>
</dbReference>
<evidence type="ECO:0000313" key="13">
    <source>
        <dbReference type="EMBL" id="KAK9810072.1"/>
    </source>
</evidence>
<dbReference type="Gene3D" id="1.10.510.10">
    <property type="entry name" value="Transferase(Phosphotransferase) domain 1"/>
    <property type="match status" value="1"/>
</dbReference>
<keyword evidence="8 9" id="KW-0067">ATP-binding</keyword>
<evidence type="ECO:0000256" key="2">
    <source>
        <dbReference type="ARBA" id="ARBA00022527"/>
    </source>
</evidence>
<keyword evidence="5" id="KW-0677">Repeat</keyword>
<dbReference type="InterPro" id="IPR011009">
    <property type="entry name" value="Kinase-like_dom_sf"/>
</dbReference>
<comment type="subcellular location">
    <subcellularLocation>
        <location evidence="1">Cytoplasm</location>
        <location evidence="1">Cytoskeleton</location>
        <location evidence="1">Cilium axoneme</location>
    </subcellularLocation>
</comment>
<name>A0AAW1PPZ9_9CHLO</name>
<keyword evidence="11" id="KW-1133">Transmembrane helix</keyword>
<dbReference type="GO" id="GO:0005524">
    <property type="term" value="F:ATP binding"/>
    <property type="evidence" value="ECO:0007669"/>
    <property type="project" value="UniProtKB-UniRule"/>
</dbReference>
<keyword evidence="2" id="KW-0723">Serine/threonine-protein kinase</keyword>
<keyword evidence="11" id="KW-0812">Transmembrane</keyword>
<dbReference type="InterPro" id="IPR001245">
    <property type="entry name" value="Ser-Thr/Tyr_kinase_cat_dom"/>
</dbReference>
<keyword evidence="6 9" id="KW-0547">Nucleotide-binding</keyword>
<dbReference type="Gene3D" id="3.80.10.10">
    <property type="entry name" value="Ribonuclease Inhibitor"/>
    <property type="match status" value="1"/>
</dbReference>
<evidence type="ECO:0000256" key="10">
    <source>
        <dbReference type="SAM" id="MobiDB-lite"/>
    </source>
</evidence>
<reference evidence="13 14" key="1">
    <citation type="journal article" date="2024" name="Nat. Commun.">
        <title>Phylogenomics reveals the evolutionary origins of lichenization in chlorophyte algae.</title>
        <authorList>
            <person name="Puginier C."/>
            <person name="Libourel C."/>
            <person name="Otte J."/>
            <person name="Skaloud P."/>
            <person name="Haon M."/>
            <person name="Grisel S."/>
            <person name="Petersen M."/>
            <person name="Berrin J.G."/>
            <person name="Delaux P.M."/>
            <person name="Dal Grande F."/>
            <person name="Keller J."/>
        </authorList>
    </citation>
    <scope>NUCLEOTIDE SEQUENCE [LARGE SCALE GENOMIC DNA]</scope>
    <source>
        <strain evidence="13 14">SAG 2043</strain>
    </source>
</reference>
<evidence type="ECO:0000256" key="9">
    <source>
        <dbReference type="PROSITE-ProRule" id="PRU10141"/>
    </source>
</evidence>
<feature type="compositionally biased region" description="Basic and acidic residues" evidence="10">
    <location>
        <begin position="487"/>
        <end position="498"/>
    </location>
</feature>
<organism evidence="13 14">
    <name type="scientific">[Myrmecia] bisecta</name>
    <dbReference type="NCBI Taxonomy" id="41462"/>
    <lineage>
        <taxon>Eukaryota</taxon>
        <taxon>Viridiplantae</taxon>
        <taxon>Chlorophyta</taxon>
        <taxon>core chlorophytes</taxon>
        <taxon>Trebouxiophyceae</taxon>
        <taxon>Trebouxiales</taxon>
        <taxon>Trebouxiaceae</taxon>
        <taxon>Myrmecia</taxon>
    </lineage>
</organism>
<evidence type="ECO:0000256" key="11">
    <source>
        <dbReference type="SAM" id="Phobius"/>
    </source>
</evidence>
<dbReference type="InterPro" id="IPR032675">
    <property type="entry name" value="LRR_dom_sf"/>
</dbReference>
<dbReference type="SUPFAM" id="SSF56112">
    <property type="entry name" value="Protein kinase-like (PK-like)"/>
    <property type="match status" value="1"/>
</dbReference>
<feature type="region of interest" description="Disordered" evidence="10">
    <location>
        <begin position="397"/>
        <end position="425"/>
    </location>
</feature>